<dbReference type="Proteomes" id="UP000001357">
    <property type="component" value="Unassembled WGS sequence"/>
</dbReference>
<dbReference type="RefSeq" id="XP_001743285.1">
    <property type="nucleotide sequence ID" value="XM_001743233.1"/>
</dbReference>
<dbReference type="GeneID" id="5888733"/>
<evidence type="ECO:0000313" key="8">
    <source>
        <dbReference type="Proteomes" id="UP000001357"/>
    </source>
</evidence>
<gene>
    <name evidence="7" type="ORF">MONBRDRAFT_337</name>
</gene>
<feature type="domain" description="Glycoside hydrolase family 3 C-terminal" evidence="6">
    <location>
        <begin position="289"/>
        <end position="517"/>
    </location>
</feature>
<proteinExistence type="inferred from homology"/>
<dbReference type="GO" id="GO:0045493">
    <property type="term" value="P:xylan catabolic process"/>
    <property type="evidence" value="ECO:0000318"/>
    <property type="project" value="GO_Central"/>
</dbReference>
<feature type="non-terminal residue" evidence="7">
    <location>
        <position position="1"/>
    </location>
</feature>
<dbReference type="InterPro" id="IPR017853">
    <property type="entry name" value="GH"/>
</dbReference>
<dbReference type="STRING" id="81824.A9URW8"/>
<evidence type="ECO:0000256" key="3">
    <source>
        <dbReference type="ARBA" id="ARBA00022801"/>
    </source>
</evidence>
<dbReference type="AlphaFoldDB" id="A9URW8"/>
<feature type="non-terminal residue" evidence="7">
    <location>
        <position position="521"/>
    </location>
</feature>
<dbReference type="InterPro" id="IPR036881">
    <property type="entry name" value="Glyco_hydro_3_C_sf"/>
</dbReference>
<dbReference type="GO" id="GO:0009044">
    <property type="term" value="F:xylan 1,4-beta-xylosidase activity"/>
    <property type="evidence" value="ECO:0000318"/>
    <property type="project" value="GO_Central"/>
</dbReference>
<reference evidence="7 8" key="1">
    <citation type="journal article" date="2008" name="Nature">
        <title>The genome of the choanoflagellate Monosiga brevicollis and the origin of metazoans.</title>
        <authorList>
            <consortium name="JGI Sequencing"/>
            <person name="King N."/>
            <person name="Westbrook M.J."/>
            <person name="Young S.L."/>
            <person name="Kuo A."/>
            <person name="Abedin M."/>
            <person name="Chapman J."/>
            <person name="Fairclough S."/>
            <person name="Hellsten U."/>
            <person name="Isogai Y."/>
            <person name="Letunic I."/>
            <person name="Marr M."/>
            <person name="Pincus D."/>
            <person name="Putnam N."/>
            <person name="Rokas A."/>
            <person name="Wright K.J."/>
            <person name="Zuzow R."/>
            <person name="Dirks W."/>
            <person name="Good M."/>
            <person name="Goodstein D."/>
            <person name="Lemons D."/>
            <person name="Li W."/>
            <person name="Lyons J.B."/>
            <person name="Morris A."/>
            <person name="Nichols S."/>
            <person name="Richter D.J."/>
            <person name="Salamov A."/>
            <person name="Bork P."/>
            <person name="Lim W.A."/>
            <person name="Manning G."/>
            <person name="Miller W.T."/>
            <person name="McGinnis W."/>
            <person name="Shapiro H."/>
            <person name="Tjian R."/>
            <person name="Grigoriev I.V."/>
            <person name="Rokhsar D."/>
        </authorList>
    </citation>
    <scope>NUCLEOTIDE SEQUENCE [LARGE SCALE GENOMIC DNA]</scope>
    <source>
        <strain evidence="8">MX1 / ATCC 50154</strain>
    </source>
</reference>
<dbReference type="PANTHER" id="PTHR42721">
    <property type="entry name" value="SUGAR HYDROLASE-RELATED"/>
    <property type="match status" value="1"/>
</dbReference>
<sequence length="521" mass="55778">STFPGPLGMAASFNASLWFAKGDVLATELRAFSNTNWHRSNVDNQIQYTGFGPNINIARDPRFGRTSELPGEDPYLSGTYATHMVRGMMQADAAGHPKMLAYLKHFTAYSTETNRQHSDFNVSSHDLWDTYLPQYEMAFRSAQPAGAMCSYNAVNGRPSCANGYILRDVLRNQWQQPNAHITSDCGAISSLRGAPVFAPDDATAAAVALNNGTDLEMGSQVYASLAEAVARNLTSSTLVEEAFRRAARILFRGGRFDPPATVEWNAYGVQDINSSATQALVHEATAQSLVLLQNRHGILPLAPGQRVAVVGPLVERGDALLSDYASLVCYDGTYDCIPTLGASVTAANKGGATTVVPGVDVNSNNSSGLAAAVAAAQAADVVVAFLGTDKTIEREGLDRVNLTLPGLQGLLLDQLLATGTPVVLLLNNGGPLAIESYLNRTAAVMETFNAGQFGATVMAKALFGQVNNFGKLPYTVYPAGYVTEQAMNNYDMALYPGRTYRYLVQAPVFPFGFGLSYTTFN</sequence>
<dbReference type="EMBL" id="CH991544">
    <property type="protein sequence ID" value="EDQ91999.1"/>
    <property type="molecule type" value="Genomic_DNA"/>
</dbReference>
<keyword evidence="4" id="KW-0326">Glycosidase</keyword>
<organism evidence="7 8">
    <name type="scientific">Monosiga brevicollis</name>
    <name type="common">Choanoflagellate</name>
    <dbReference type="NCBI Taxonomy" id="81824"/>
    <lineage>
        <taxon>Eukaryota</taxon>
        <taxon>Choanoflagellata</taxon>
        <taxon>Craspedida</taxon>
        <taxon>Salpingoecidae</taxon>
        <taxon>Monosiga</taxon>
    </lineage>
</organism>
<protein>
    <recommendedName>
        <fullName evidence="9">Glycoside hydrolase family 3 protein</fullName>
    </recommendedName>
</protein>
<evidence type="ECO:0008006" key="9">
    <source>
        <dbReference type="Google" id="ProtNLM"/>
    </source>
</evidence>
<dbReference type="GO" id="GO:0031222">
    <property type="term" value="P:arabinan catabolic process"/>
    <property type="evidence" value="ECO:0000318"/>
    <property type="project" value="GO_Central"/>
</dbReference>
<keyword evidence="8" id="KW-1185">Reference proteome</keyword>
<dbReference type="Gene3D" id="3.40.50.1700">
    <property type="entry name" value="Glycoside hydrolase family 3 C-terminal domain"/>
    <property type="match status" value="1"/>
</dbReference>
<dbReference type="GO" id="GO:0046556">
    <property type="term" value="F:alpha-L-arabinofuranosidase activity"/>
    <property type="evidence" value="ECO:0000318"/>
    <property type="project" value="GO_Central"/>
</dbReference>
<dbReference type="SUPFAM" id="SSF51445">
    <property type="entry name" value="(Trans)glycosidases"/>
    <property type="match status" value="1"/>
</dbReference>
<comment type="similarity">
    <text evidence="1">Belongs to the glycosyl hydrolase 3 family.</text>
</comment>
<dbReference type="OMA" id="TWNFVED"/>
<dbReference type="Pfam" id="PF01915">
    <property type="entry name" value="Glyco_hydro_3_C"/>
    <property type="match status" value="1"/>
</dbReference>
<keyword evidence="3" id="KW-0378">Hydrolase</keyword>
<dbReference type="InterPro" id="IPR036962">
    <property type="entry name" value="Glyco_hydro_3_N_sf"/>
</dbReference>
<keyword evidence="2" id="KW-0732">Signal</keyword>
<dbReference type="InterPro" id="IPR044993">
    <property type="entry name" value="BXL"/>
</dbReference>
<evidence type="ECO:0000256" key="4">
    <source>
        <dbReference type="ARBA" id="ARBA00023295"/>
    </source>
</evidence>
<accession>A9URW8</accession>
<dbReference type="KEGG" id="mbr:MONBRDRAFT_337"/>
<dbReference type="InParanoid" id="A9URW8"/>
<evidence type="ECO:0000259" key="6">
    <source>
        <dbReference type="Pfam" id="PF01915"/>
    </source>
</evidence>
<dbReference type="InterPro" id="IPR001764">
    <property type="entry name" value="Glyco_hydro_3_N"/>
</dbReference>
<dbReference type="Gene3D" id="3.20.20.300">
    <property type="entry name" value="Glycoside hydrolase, family 3, N-terminal domain"/>
    <property type="match status" value="1"/>
</dbReference>
<dbReference type="FunFam" id="3.40.50.1700:FF:000010">
    <property type="entry name" value="Glycoside hydrolase, putative"/>
    <property type="match status" value="1"/>
</dbReference>
<feature type="domain" description="Glycoside hydrolase family 3 N-terminal" evidence="5">
    <location>
        <begin position="3"/>
        <end position="247"/>
    </location>
</feature>
<dbReference type="eggNOG" id="ENOG502QQ55">
    <property type="taxonomic scope" value="Eukaryota"/>
</dbReference>
<evidence type="ECO:0000256" key="1">
    <source>
        <dbReference type="ARBA" id="ARBA00005336"/>
    </source>
</evidence>
<dbReference type="Pfam" id="PF00933">
    <property type="entry name" value="Glyco_hydro_3"/>
    <property type="match status" value="1"/>
</dbReference>
<evidence type="ECO:0000313" key="7">
    <source>
        <dbReference type="EMBL" id="EDQ91999.1"/>
    </source>
</evidence>
<dbReference type="SUPFAM" id="SSF52279">
    <property type="entry name" value="Beta-D-glucan exohydrolase, C-terminal domain"/>
    <property type="match status" value="1"/>
</dbReference>
<dbReference type="PANTHER" id="PTHR42721:SF3">
    <property type="entry name" value="BETA-D-XYLOSIDASE 5-RELATED"/>
    <property type="match status" value="1"/>
</dbReference>
<evidence type="ECO:0000256" key="2">
    <source>
        <dbReference type="ARBA" id="ARBA00022729"/>
    </source>
</evidence>
<name>A9URW8_MONBE</name>
<dbReference type="InterPro" id="IPR002772">
    <property type="entry name" value="Glyco_hydro_3_C"/>
</dbReference>
<evidence type="ECO:0000259" key="5">
    <source>
        <dbReference type="Pfam" id="PF00933"/>
    </source>
</evidence>